<accession>A0A4Z0BNJ5</accession>
<evidence type="ECO:0000256" key="1">
    <source>
        <dbReference type="ARBA" id="ARBA00010645"/>
    </source>
</evidence>
<proteinExistence type="inferred from homology"/>
<dbReference type="Proteomes" id="UP000298180">
    <property type="component" value="Unassembled WGS sequence"/>
</dbReference>
<dbReference type="InterPro" id="IPR016155">
    <property type="entry name" value="Mopterin_synth/thiamin_S_b"/>
</dbReference>
<dbReference type="Pfam" id="PF03658">
    <property type="entry name" value="Ub-RnfH"/>
    <property type="match status" value="1"/>
</dbReference>
<dbReference type="RefSeq" id="WP_135265225.1">
    <property type="nucleotide sequence ID" value="NZ_SMLM01000003.1"/>
</dbReference>
<name>A0A4Z0BNJ5_9BURK</name>
<dbReference type="InterPro" id="IPR037021">
    <property type="entry name" value="RnfH_sf"/>
</dbReference>
<dbReference type="PANTHER" id="PTHR37483:SF1">
    <property type="entry name" value="UPF0125 PROTEIN RATB"/>
    <property type="match status" value="1"/>
</dbReference>
<dbReference type="OrthoDB" id="9796575at2"/>
<evidence type="ECO:0000313" key="3">
    <source>
        <dbReference type="EMBL" id="TFZ00887.1"/>
    </source>
</evidence>
<dbReference type="AlphaFoldDB" id="A0A4Z0BNJ5"/>
<dbReference type="PANTHER" id="PTHR37483">
    <property type="entry name" value="UPF0125 PROTEIN RATB"/>
    <property type="match status" value="1"/>
</dbReference>
<keyword evidence="4" id="KW-1185">Reference proteome</keyword>
<gene>
    <name evidence="3" type="ORF">EZ313_20850</name>
</gene>
<dbReference type="Gene3D" id="3.10.20.280">
    <property type="entry name" value="RnfH-like"/>
    <property type="match status" value="1"/>
</dbReference>
<sequence length="104" mass="11374">MPRVTVCHSPGPRQVREQVLDLADGATVADALRCCGLSPAEGEIVGIWGRRADDAQVLRDGDRVELVRPLQVDPKVARRERFRRQGSRAAGLFSGRRPGAKPGY</sequence>
<dbReference type="EMBL" id="SMLM01000003">
    <property type="protein sequence ID" value="TFZ00887.1"/>
    <property type="molecule type" value="Genomic_DNA"/>
</dbReference>
<organism evidence="3 4">
    <name type="scientific">Ramlibacter henchirensis</name>
    <dbReference type="NCBI Taxonomy" id="204072"/>
    <lineage>
        <taxon>Bacteria</taxon>
        <taxon>Pseudomonadati</taxon>
        <taxon>Pseudomonadota</taxon>
        <taxon>Betaproteobacteria</taxon>
        <taxon>Burkholderiales</taxon>
        <taxon>Comamonadaceae</taxon>
        <taxon>Ramlibacter</taxon>
    </lineage>
</organism>
<dbReference type="HAMAP" id="MF_00460">
    <property type="entry name" value="UPF0125_RnfH"/>
    <property type="match status" value="1"/>
</dbReference>
<reference evidence="3 4" key="1">
    <citation type="submission" date="2019-03" db="EMBL/GenBank/DDBJ databases">
        <title>Ramlibacter henchirensis DSM 14656, whole genome shotgun sequence.</title>
        <authorList>
            <person name="Zhang X."/>
            <person name="Feng G."/>
            <person name="Zhu H."/>
        </authorList>
    </citation>
    <scope>NUCLEOTIDE SEQUENCE [LARGE SCALE GENOMIC DNA]</scope>
    <source>
        <strain evidence="3 4">DSM 14656</strain>
    </source>
</reference>
<protein>
    <recommendedName>
        <fullName evidence="2">UPF0125 protein EZ313_20850</fullName>
    </recommendedName>
</protein>
<dbReference type="InterPro" id="IPR005346">
    <property type="entry name" value="RnfH"/>
</dbReference>
<evidence type="ECO:0000256" key="2">
    <source>
        <dbReference type="HAMAP-Rule" id="MF_00460"/>
    </source>
</evidence>
<evidence type="ECO:0000313" key="4">
    <source>
        <dbReference type="Proteomes" id="UP000298180"/>
    </source>
</evidence>
<comment type="similarity">
    <text evidence="1 2">Belongs to the UPF0125 (RnfH) family.</text>
</comment>
<dbReference type="SUPFAM" id="SSF54285">
    <property type="entry name" value="MoaD/ThiS"/>
    <property type="match status" value="1"/>
</dbReference>
<comment type="caution">
    <text evidence="3">The sequence shown here is derived from an EMBL/GenBank/DDBJ whole genome shotgun (WGS) entry which is preliminary data.</text>
</comment>